<dbReference type="InterPro" id="IPR036914">
    <property type="entry name" value="MGS-like_dom_sf"/>
</dbReference>
<accession>A0A1F6EGV5</accession>
<dbReference type="PANTHER" id="PTHR11692:SF0">
    <property type="entry name" value="BIFUNCTIONAL PURINE BIOSYNTHESIS PROTEIN ATIC"/>
    <property type="match status" value="1"/>
</dbReference>
<dbReference type="Proteomes" id="UP000177306">
    <property type="component" value="Unassembled WGS sequence"/>
</dbReference>
<sequence>MWQEDLAMHGRIKTALLSVFKKDGIEHFARALIELGWNILASAGTVKYLKEHGIEARDIAEIVGPPILGHRVVTLSREIHAALLAKDTPEDDAELARIGVPRINLVYVDLYPLAEEVARPGATLASVTEKTDIGGPALLRSAAKGRRLVVCRTDDAKTILGHLKRGYESWSSDEQERVQIWLAHRAEYAVAEYCMASAEYLKKHF</sequence>
<name>A0A1F6EGV5_9BACT</name>
<dbReference type="GO" id="GO:0005829">
    <property type="term" value="C:cytosol"/>
    <property type="evidence" value="ECO:0007669"/>
    <property type="project" value="TreeGrafter"/>
</dbReference>
<evidence type="ECO:0000259" key="1">
    <source>
        <dbReference type="PROSITE" id="PS51855"/>
    </source>
</evidence>
<dbReference type="Pfam" id="PF02142">
    <property type="entry name" value="MGS"/>
    <property type="match status" value="1"/>
</dbReference>
<organism evidence="2 3">
    <name type="scientific">Candidatus Kaiserbacteria bacterium RIFCSPLOWO2_01_FULL_53_17</name>
    <dbReference type="NCBI Taxonomy" id="1798511"/>
    <lineage>
        <taxon>Bacteria</taxon>
        <taxon>Candidatus Kaiseribacteriota</taxon>
    </lineage>
</organism>
<reference evidence="2 3" key="1">
    <citation type="journal article" date="2016" name="Nat. Commun.">
        <title>Thousands of microbial genomes shed light on interconnected biogeochemical processes in an aquifer system.</title>
        <authorList>
            <person name="Anantharaman K."/>
            <person name="Brown C.T."/>
            <person name="Hug L.A."/>
            <person name="Sharon I."/>
            <person name="Castelle C.J."/>
            <person name="Probst A.J."/>
            <person name="Thomas B.C."/>
            <person name="Singh A."/>
            <person name="Wilkins M.J."/>
            <person name="Karaoz U."/>
            <person name="Brodie E.L."/>
            <person name="Williams K.H."/>
            <person name="Hubbard S.S."/>
            <person name="Banfield J.F."/>
        </authorList>
    </citation>
    <scope>NUCLEOTIDE SEQUENCE [LARGE SCALE GENOMIC DNA]</scope>
</reference>
<dbReference type="CDD" id="cd01421">
    <property type="entry name" value="IMPCH"/>
    <property type="match status" value="1"/>
</dbReference>
<gene>
    <name evidence="2" type="ORF">A3A38_01600</name>
</gene>
<dbReference type="InterPro" id="IPR011607">
    <property type="entry name" value="MGS-like_dom"/>
</dbReference>
<dbReference type="PANTHER" id="PTHR11692">
    <property type="entry name" value="BIFUNCTIONAL PURINE BIOSYNTHESIS PROTEIN PURH"/>
    <property type="match status" value="1"/>
</dbReference>
<dbReference type="PROSITE" id="PS51855">
    <property type="entry name" value="MGS"/>
    <property type="match status" value="1"/>
</dbReference>
<protein>
    <recommendedName>
        <fullName evidence="1">MGS-like domain-containing protein</fullName>
    </recommendedName>
</protein>
<dbReference type="GO" id="GO:0004643">
    <property type="term" value="F:phosphoribosylaminoimidazolecarboxamide formyltransferase activity"/>
    <property type="evidence" value="ECO:0007669"/>
    <property type="project" value="InterPro"/>
</dbReference>
<dbReference type="SMART" id="SM00851">
    <property type="entry name" value="MGS"/>
    <property type="match status" value="1"/>
</dbReference>
<comment type="caution">
    <text evidence="2">The sequence shown here is derived from an EMBL/GenBank/DDBJ whole genome shotgun (WGS) entry which is preliminary data.</text>
</comment>
<dbReference type="InterPro" id="IPR002695">
    <property type="entry name" value="PurH-like"/>
</dbReference>
<evidence type="ECO:0000313" key="3">
    <source>
        <dbReference type="Proteomes" id="UP000177306"/>
    </source>
</evidence>
<dbReference type="EMBL" id="MFLY01000025">
    <property type="protein sequence ID" value="OGG72885.1"/>
    <property type="molecule type" value="Genomic_DNA"/>
</dbReference>
<proteinExistence type="predicted"/>
<dbReference type="AlphaFoldDB" id="A0A1F6EGV5"/>
<dbReference type="Gene3D" id="3.40.50.1380">
    <property type="entry name" value="Methylglyoxal synthase-like domain"/>
    <property type="match status" value="1"/>
</dbReference>
<feature type="domain" description="MGS-like" evidence="1">
    <location>
        <begin position="4"/>
        <end position="153"/>
    </location>
</feature>
<dbReference type="SUPFAM" id="SSF52335">
    <property type="entry name" value="Methylglyoxal synthase-like"/>
    <property type="match status" value="1"/>
</dbReference>
<dbReference type="GO" id="GO:0006189">
    <property type="term" value="P:'de novo' IMP biosynthetic process"/>
    <property type="evidence" value="ECO:0007669"/>
    <property type="project" value="TreeGrafter"/>
</dbReference>
<evidence type="ECO:0000313" key="2">
    <source>
        <dbReference type="EMBL" id="OGG72885.1"/>
    </source>
</evidence>
<dbReference type="GO" id="GO:0003937">
    <property type="term" value="F:IMP cyclohydrolase activity"/>
    <property type="evidence" value="ECO:0007669"/>
    <property type="project" value="InterPro"/>
</dbReference>